<dbReference type="InterPro" id="IPR037523">
    <property type="entry name" value="VOC_core"/>
</dbReference>
<dbReference type="CDD" id="cd07262">
    <property type="entry name" value="VOC_like"/>
    <property type="match status" value="1"/>
</dbReference>
<accession>A0A328AFD8</accession>
<dbReference type="PROSITE" id="PS51819">
    <property type="entry name" value="VOC"/>
    <property type="match status" value="1"/>
</dbReference>
<dbReference type="Pfam" id="PF00903">
    <property type="entry name" value="Glyoxalase"/>
    <property type="match status" value="1"/>
</dbReference>
<evidence type="ECO:0000313" key="3">
    <source>
        <dbReference type="Proteomes" id="UP000249254"/>
    </source>
</evidence>
<dbReference type="EMBL" id="QFYQ01000001">
    <property type="protein sequence ID" value="RAK53245.1"/>
    <property type="molecule type" value="Genomic_DNA"/>
</dbReference>
<sequence>MLDHVSLKVADFTRSAAFYDAALQPLGLRRLMGDGQNYTGYGDDRPFFWIGRGGDPGSGAHVAFVAKDRKTVDAFYAAAIAAGGRDNGGPGIRAHYHPTYYGAFVLDPDGHNVEAVCHAPA</sequence>
<proteinExistence type="predicted"/>
<dbReference type="AlphaFoldDB" id="A0A328AFD8"/>
<evidence type="ECO:0000313" key="2">
    <source>
        <dbReference type="EMBL" id="RAK53245.1"/>
    </source>
</evidence>
<dbReference type="PANTHER" id="PTHR35006">
    <property type="entry name" value="GLYOXALASE FAMILY PROTEIN (AFU_ORTHOLOGUE AFUA_5G14830)"/>
    <property type="match status" value="1"/>
</dbReference>
<dbReference type="RefSeq" id="WP_111526997.1">
    <property type="nucleotide sequence ID" value="NZ_JBHRSG010000001.1"/>
</dbReference>
<reference evidence="3" key="1">
    <citation type="submission" date="2018-05" db="EMBL/GenBank/DDBJ databases">
        <authorList>
            <person name="Li X."/>
        </authorList>
    </citation>
    <scope>NUCLEOTIDE SEQUENCE [LARGE SCALE GENOMIC DNA]</scope>
    <source>
        <strain evidence="3">LX32</strain>
    </source>
</reference>
<dbReference type="InterPro" id="IPR004360">
    <property type="entry name" value="Glyas_Fos-R_dOase_dom"/>
</dbReference>
<dbReference type="InterPro" id="IPR029068">
    <property type="entry name" value="Glyas_Bleomycin-R_OHBP_Dase"/>
</dbReference>
<gene>
    <name evidence="2" type="ORF">DJ017_01220</name>
</gene>
<dbReference type="PANTHER" id="PTHR35006:SF2">
    <property type="entry name" value="GLYOXALASE FAMILY PROTEIN (AFU_ORTHOLOGUE AFUA_5G14830)"/>
    <property type="match status" value="1"/>
</dbReference>
<dbReference type="OrthoDB" id="9807407at2"/>
<dbReference type="Gene3D" id="3.10.180.10">
    <property type="entry name" value="2,3-Dihydroxybiphenyl 1,2-Dioxygenase, domain 1"/>
    <property type="match status" value="1"/>
</dbReference>
<organism evidence="2 3">
    <name type="scientific">Phenylobacterium soli</name>
    <dbReference type="NCBI Taxonomy" id="2170551"/>
    <lineage>
        <taxon>Bacteria</taxon>
        <taxon>Pseudomonadati</taxon>
        <taxon>Pseudomonadota</taxon>
        <taxon>Alphaproteobacteria</taxon>
        <taxon>Caulobacterales</taxon>
        <taxon>Caulobacteraceae</taxon>
        <taxon>Phenylobacterium</taxon>
    </lineage>
</organism>
<evidence type="ECO:0000259" key="1">
    <source>
        <dbReference type="PROSITE" id="PS51819"/>
    </source>
</evidence>
<keyword evidence="3" id="KW-1185">Reference proteome</keyword>
<name>A0A328AFD8_9CAUL</name>
<dbReference type="Proteomes" id="UP000249254">
    <property type="component" value="Unassembled WGS sequence"/>
</dbReference>
<feature type="domain" description="VOC" evidence="1">
    <location>
        <begin position="1"/>
        <end position="118"/>
    </location>
</feature>
<dbReference type="SUPFAM" id="SSF54593">
    <property type="entry name" value="Glyoxalase/Bleomycin resistance protein/Dihydroxybiphenyl dioxygenase"/>
    <property type="match status" value="1"/>
</dbReference>
<comment type="caution">
    <text evidence="2">The sequence shown here is derived from an EMBL/GenBank/DDBJ whole genome shotgun (WGS) entry which is preliminary data.</text>
</comment>
<protein>
    <submittedName>
        <fullName evidence="2">VOC family protein</fullName>
    </submittedName>
</protein>